<evidence type="ECO:0000313" key="3">
    <source>
        <dbReference type="Proteomes" id="UP000240912"/>
    </source>
</evidence>
<organism evidence="2 3">
    <name type="scientific">Pedobacter yulinensis</name>
    <dbReference type="NCBI Taxonomy" id="2126353"/>
    <lineage>
        <taxon>Bacteria</taxon>
        <taxon>Pseudomonadati</taxon>
        <taxon>Bacteroidota</taxon>
        <taxon>Sphingobacteriia</taxon>
        <taxon>Sphingobacteriales</taxon>
        <taxon>Sphingobacteriaceae</taxon>
        <taxon>Pedobacter</taxon>
    </lineage>
</organism>
<dbReference type="Proteomes" id="UP000240912">
    <property type="component" value="Unassembled WGS sequence"/>
</dbReference>
<evidence type="ECO:0008006" key="4">
    <source>
        <dbReference type="Google" id="ProtNLM"/>
    </source>
</evidence>
<feature type="chain" id="PRO_5015548255" description="Asparagine synthetase B" evidence="1">
    <location>
        <begin position="20"/>
        <end position="186"/>
    </location>
</feature>
<dbReference type="EMBL" id="PYLS01000001">
    <property type="protein sequence ID" value="PST85309.1"/>
    <property type="molecule type" value="Genomic_DNA"/>
</dbReference>
<sequence length="186" mass="20954">MKRLFLILFISASALFASAQETKFPILDSSPADILYYPLNVAKDKSTEATPVVRVIYSRPQKKGREIFGVLEQFGNVWRAGANESTEIRFYKSVKLNGKKISKGNYSLFVIPQKDKWTIIINRQTDKWGAFSYDASKDVLRTDVNIRKSAKVIQALSMTFEDTASGANLVIGWDDTIVAVPFSFKK</sequence>
<keyword evidence="1" id="KW-0732">Signal</keyword>
<dbReference type="InterPro" id="IPR021314">
    <property type="entry name" value="DUF2911"/>
</dbReference>
<comment type="caution">
    <text evidence="2">The sequence shown here is derived from an EMBL/GenBank/DDBJ whole genome shotgun (WGS) entry which is preliminary data.</text>
</comment>
<evidence type="ECO:0000313" key="2">
    <source>
        <dbReference type="EMBL" id="PST85309.1"/>
    </source>
</evidence>
<evidence type="ECO:0000256" key="1">
    <source>
        <dbReference type="SAM" id="SignalP"/>
    </source>
</evidence>
<accession>A0A2T3HSA6</accession>
<gene>
    <name evidence="2" type="ORF">C7T94_03230</name>
</gene>
<protein>
    <recommendedName>
        <fullName evidence="4">Asparagine synthetase B</fullName>
    </recommendedName>
</protein>
<proteinExistence type="predicted"/>
<dbReference type="OrthoDB" id="195456at2"/>
<dbReference type="RefSeq" id="WP_107214647.1">
    <property type="nucleotide sequence ID" value="NZ_KZ686268.1"/>
</dbReference>
<dbReference type="Pfam" id="PF11138">
    <property type="entry name" value="DUF2911"/>
    <property type="match status" value="1"/>
</dbReference>
<keyword evidence="3" id="KW-1185">Reference proteome</keyword>
<name>A0A2T3HSA6_9SPHI</name>
<reference evidence="2 3" key="1">
    <citation type="submission" date="2018-03" db="EMBL/GenBank/DDBJ databases">
        <authorList>
            <person name="Keele B.F."/>
        </authorList>
    </citation>
    <scope>NUCLEOTIDE SEQUENCE [LARGE SCALE GENOMIC DNA]</scope>
    <source>
        <strain evidence="2 3">YL28-9</strain>
    </source>
</reference>
<dbReference type="AlphaFoldDB" id="A0A2T3HSA6"/>
<feature type="signal peptide" evidence="1">
    <location>
        <begin position="1"/>
        <end position="19"/>
    </location>
</feature>